<feature type="transmembrane region" description="Helical" evidence="1">
    <location>
        <begin position="92"/>
        <end position="112"/>
    </location>
</feature>
<keyword evidence="1" id="KW-1133">Transmembrane helix</keyword>
<feature type="transmembrane region" description="Helical" evidence="1">
    <location>
        <begin position="118"/>
        <end position="138"/>
    </location>
</feature>
<sequence length="302" mass="34491">MMKTLLQFFKKSELYLILVRYALAITMLPYAFTKILRTQFVVTSATLLLPLEQTPGTALTWAFLGHSPWFEVLLGFCELIPALLLLFRRTSFLGAALMLPVTVNVFLINYALELWDATKLIASILLLLNLLIFAIEWCKVKSIIMLILSKTSKLKFSGIEWAVNVLIIAAAYWQFVMPLTDYRNTSNELIGDWLNNHPIEWVQVGETIGDSTISNNNLKLYFGQFGLYTETGGIAAPPNKYKLDASKKTIEFTYQYDNSSFVCNYTLSADILVVERLIDKDNPKRLIRTFVKRVMNLKMARD</sequence>
<dbReference type="EMBL" id="JAJPWV010000003">
    <property type="protein sequence ID" value="MCD8741510.1"/>
    <property type="molecule type" value="Genomic_DNA"/>
</dbReference>
<feature type="transmembrane region" description="Helical" evidence="1">
    <location>
        <begin position="69"/>
        <end position="87"/>
    </location>
</feature>
<name>A0ABS8U612_9SPHI</name>
<dbReference type="RefSeq" id="WP_232178010.1">
    <property type="nucleotide sequence ID" value="NZ_JAJPWV010000003.1"/>
</dbReference>
<comment type="caution">
    <text evidence="2">The sequence shown here is derived from an EMBL/GenBank/DDBJ whole genome shotgun (WGS) entry which is preliminary data.</text>
</comment>
<proteinExistence type="predicted"/>
<keyword evidence="1" id="KW-0812">Transmembrane</keyword>
<reference evidence="2 3" key="1">
    <citation type="submission" date="2021-12" db="EMBL/GenBank/DDBJ databases">
        <title>Mucilaginibacter roseus genome.</title>
        <authorList>
            <person name="Ferreira J.R."/>
            <person name="Newman J.D."/>
        </authorList>
    </citation>
    <scope>NUCLEOTIDE SEQUENCE [LARGE SCALE GENOMIC DNA]</scope>
    <source>
        <strain evidence="2 3">LMG 28454</strain>
    </source>
</reference>
<evidence type="ECO:0000256" key="1">
    <source>
        <dbReference type="SAM" id="Phobius"/>
    </source>
</evidence>
<keyword evidence="3" id="KW-1185">Reference proteome</keyword>
<accession>A0ABS8U612</accession>
<organism evidence="2 3">
    <name type="scientific">Mucilaginibacter roseus</name>
    <dbReference type="NCBI Taxonomy" id="1528868"/>
    <lineage>
        <taxon>Bacteria</taxon>
        <taxon>Pseudomonadati</taxon>
        <taxon>Bacteroidota</taxon>
        <taxon>Sphingobacteriia</taxon>
        <taxon>Sphingobacteriales</taxon>
        <taxon>Sphingobacteriaceae</taxon>
        <taxon>Mucilaginibacter</taxon>
    </lineage>
</organism>
<feature type="transmembrane region" description="Helical" evidence="1">
    <location>
        <begin position="12"/>
        <end position="32"/>
    </location>
</feature>
<evidence type="ECO:0000313" key="3">
    <source>
        <dbReference type="Proteomes" id="UP001199919"/>
    </source>
</evidence>
<feature type="transmembrane region" description="Helical" evidence="1">
    <location>
        <begin position="159"/>
        <end position="176"/>
    </location>
</feature>
<gene>
    <name evidence="2" type="ORF">LT679_12920</name>
</gene>
<evidence type="ECO:0000313" key="2">
    <source>
        <dbReference type="EMBL" id="MCD8741510.1"/>
    </source>
</evidence>
<keyword evidence="1" id="KW-0472">Membrane</keyword>
<dbReference type="Proteomes" id="UP001199919">
    <property type="component" value="Unassembled WGS sequence"/>
</dbReference>
<evidence type="ECO:0008006" key="4">
    <source>
        <dbReference type="Google" id="ProtNLM"/>
    </source>
</evidence>
<protein>
    <recommendedName>
        <fullName evidence="4">DoxX family protein</fullName>
    </recommendedName>
</protein>